<evidence type="ECO:0000313" key="3">
    <source>
        <dbReference type="Proteomes" id="UP000607653"/>
    </source>
</evidence>
<dbReference type="EMBL" id="DUZY01000003">
    <property type="protein sequence ID" value="DAD32734.1"/>
    <property type="molecule type" value="Genomic_DNA"/>
</dbReference>
<keyword evidence="1" id="KW-0732">Signal</keyword>
<organism evidence="2 3">
    <name type="scientific">Nelumbo nucifera</name>
    <name type="common">Sacred lotus</name>
    <dbReference type="NCBI Taxonomy" id="4432"/>
    <lineage>
        <taxon>Eukaryota</taxon>
        <taxon>Viridiplantae</taxon>
        <taxon>Streptophyta</taxon>
        <taxon>Embryophyta</taxon>
        <taxon>Tracheophyta</taxon>
        <taxon>Spermatophyta</taxon>
        <taxon>Magnoliopsida</taxon>
        <taxon>Proteales</taxon>
        <taxon>Nelumbonaceae</taxon>
        <taxon>Nelumbo</taxon>
    </lineage>
</organism>
<gene>
    <name evidence="2" type="ORF">HUJ06_011585</name>
</gene>
<evidence type="ECO:0008006" key="4">
    <source>
        <dbReference type="Google" id="ProtNLM"/>
    </source>
</evidence>
<sequence length="57" mass="6174">MERSRASSSFLLLFSVLLLFLCSFTPVCIASRLLQVESEDVRSSLLANGLGITPPMG</sequence>
<feature type="chain" id="PRO_5032289254" description="Transmembrane protein" evidence="1">
    <location>
        <begin position="31"/>
        <end position="57"/>
    </location>
</feature>
<name>A0A822YEY9_NELNU</name>
<keyword evidence="3" id="KW-1185">Reference proteome</keyword>
<dbReference type="AlphaFoldDB" id="A0A822YEY9"/>
<accession>A0A822YEY9</accession>
<dbReference type="Proteomes" id="UP000607653">
    <property type="component" value="Unassembled WGS sequence"/>
</dbReference>
<reference evidence="2 3" key="1">
    <citation type="journal article" date="2020" name="Mol. Biol. Evol.">
        <title>Distinct Expression and Methylation Patterns for Genes with Different Fates following a Single Whole-Genome Duplication in Flowering Plants.</title>
        <authorList>
            <person name="Shi T."/>
            <person name="Rahmani R.S."/>
            <person name="Gugger P.F."/>
            <person name="Wang M."/>
            <person name="Li H."/>
            <person name="Zhang Y."/>
            <person name="Li Z."/>
            <person name="Wang Q."/>
            <person name="Van de Peer Y."/>
            <person name="Marchal K."/>
            <person name="Chen J."/>
        </authorList>
    </citation>
    <scope>NUCLEOTIDE SEQUENCE [LARGE SCALE GENOMIC DNA]</scope>
    <source>
        <tissue evidence="2">Leaf</tissue>
    </source>
</reference>
<evidence type="ECO:0000313" key="2">
    <source>
        <dbReference type="EMBL" id="DAD32734.1"/>
    </source>
</evidence>
<feature type="signal peptide" evidence="1">
    <location>
        <begin position="1"/>
        <end position="30"/>
    </location>
</feature>
<comment type="caution">
    <text evidence="2">The sequence shown here is derived from an EMBL/GenBank/DDBJ whole genome shotgun (WGS) entry which is preliminary data.</text>
</comment>
<protein>
    <recommendedName>
        <fullName evidence="4">Transmembrane protein</fullName>
    </recommendedName>
</protein>
<evidence type="ECO:0000256" key="1">
    <source>
        <dbReference type="SAM" id="SignalP"/>
    </source>
</evidence>
<proteinExistence type="predicted"/>